<organism evidence="1 2">
    <name type="scientific">Scortum barcoo</name>
    <name type="common">barcoo grunter</name>
    <dbReference type="NCBI Taxonomy" id="214431"/>
    <lineage>
        <taxon>Eukaryota</taxon>
        <taxon>Metazoa</taxon>
        <taxon>Chordata</taxon>
        <taxon>Craniata</taxon>
        <taxon>Vertebrata</taxon>
        <taxon>Euteleostomi</taxon>
        <taxon>Actinopterygii</taxon>
        <taxon>Neopterygii</taxon>
        <taxon>Teleostei</taxon>
        <taxon>Neoteleostei</taxon>
        <taxon>Acanthomorphata</taxon>
        <taxon>Eupercaria</taxon>
        <taxon>Centrarchiformes</taxon>
        <taxon>Terapontoidei</taxon>
        <taxon>Terapontidae</taxon>
        <taxon>Scortum</taxon>
    </lineage>
</organism>
<comment type="caution">
    <text evidence="1">The sequence shown here is derived from an EMBL/GenBank/DDBJ whole genome shotgun (WGS) entry which is preliminary data.</text>
</comment>
<feature type="non-terminal residue" evidence="1">
    <location>
        <position position="1"/>
    </location>
</feature>
<accession>A0ACB8WG17</accession>
<name>A0ACB8WG17_9TELE</name>
<gene>
    <name evidence="1" type="ORF">L3Q82_010029</name>
</gene>
<dbReference type="EMBL" id="CM041541">
    <property type="protein sequence ID" value="KAI3366202.1"/>
    <property type="molecule type" value="Genomic_DNA"/>
</dbReference>
<evidence type="ECO:0000313" key="2">
    <source>
        <dbReference type="Proteomes" id="UP000831701"/>
    </source>
</evidence>
<reference evidence="1" key="1">
    <citation type="submission" date="2022-04" db="EMBL/GenBank/DDBJ databases">
        <title>Jade perch genome.</title>
        <authorList>
            <person name="Chao B."/>
        </authorList>
    </citation>
    <scope>NUCLEOTIDE SEQUENCE</scope>
    <source>
        <strain evidence="1">CB-2022</strain>
    </source>
</reference>
<dbReference type="Proteomes" id="UP000831701">
    <property type="component" value="Chromosome 11"/>
</dbReference>
<proteinExistence type="predicted"/>
<protein>
    <submittedName>
        <fullName evidence="1">Uncharacterized protein</fullName>
    </submittedName>
</protein>
<sequence length="1708" mass="186954">HYAVNACLAPLCSLHLVAVTTVEGIGSVARKLHPVQERIAKAHGSQCGFCTPGIVMSMYALLRNNPTPRMADVEEAFQGNLCRCTGYRPILEGYRTFTVEGGCCGGRGRENGCCMTDGNGAVKSLEDDADEATSLFNTADFVPFDPTQEVIFPPELMASINVAAENNLKITPRNAPRKITNLAKKELFYIYKTDIYTGYTFSLSLKVKGRARCVSTVTGQCGCISFCPLFFFPSPHLSLSDAGRACFAWQWWLQPASLDEFLHQKWEHPDARVVVGNTEVGIEVKFKNMVYPVILAPAFIPELNAVTHTEDGVVFGAACTLSHMGAVLKQAVDTLPPHQTEVFLAVLEQLRWFAGLQIRNVAAIGGNIMTASPISDLNPVFMTAGCKLTLMDKDGSRVVRMDDRFFTGYRKTIVRPQEVLLAIEIPYSKKNQFVSAFKQSPRREDDISIVTTAMSVTFAPGSDVVEDLRLSYGGMAATTVMAKKTANRLLGRRWGEELLQEVCSSLAEEMTLDPSAPGGMVTYRRTLTLSLFYKFYLTVMQKLRGQGVSVEPVGSDCLSAAELFHPETPVQCSDLPDKKIIKGESRCVYVTCSQAVPEGRSQDDAVGRPMMHLSALKQATGEAVYCDDVPSLYENELYLALIATSSKAHANILSIDTSAAECLPGVVCCVLADDIPGSNATGPIEYDETVLARHQVTCVGHIIGAVVADTQLHAQRAAKAVRIQYEELQPVITIQEAIAAQSFYQPIRTIQKGDLEAGFNQADHILQGEMHIGGQEHFYLETNVTLAVPRGEDGEMELFVSTQSASKTQSLVAKALGVPANRVVVRVKRMGGGFGGKESRTTVLSTVVAVAANKLKRPVRCMLDRDEDMLITGGRHPFYGKYKVGFLNSGKVVALDVSYYSNTGNSMDLSLSVLERALFHMENSYSIANVRGRGFLCRTNLPSNTAFRGFGGPQGMMVAENWMTDVAQSLGRSAEEVRRLNLYVEGESTPYNQILDQFTLDRCWDECLSRSRYQERRAAIDLFNRQNRWTKRGLAIVPTKFGISFTSVFLNQAGALVHIYTDGSVLLTHGGTEMGQGLHTKMVQVASRVLEIPCSKIHISETSTNTVPNTSPTAASASSDLNGAAVQNACEILVKRLEPYKNKTPKGSWEDWVRAAYFDRVSLSANGFYKTPDLGYDFDTNSGRAFNYFSYGVACSEVEIDCLTGAHKNLSTTIVMDVGHSLNPAIDIGQVEGAFMQGLGLFTLEELHYSPKGVLLTRGPGNYKIPAFGDIPTQLTVSLLRDAPHDKAIFASKAVGEPPLFLAASVFYAIKDAISAARLESGISGPFRLDSPASAERIRNACSDRFTKLVSGVVLLSVGLWWKFMLGPYMLLISSGPSNAPFVLAGTGVAIVLVGLFGCFATCRGRPWMLKLYAVFLSLVFLTELIAGISGFIFRHEIKGTFLTTYSDAVMRYDGRDDRSLAVDGVQRRLHCCGVYNYTSWFSSVYFPVSGVPASCCVSFSDCSVADLKNATLAARKVYKQGCYELVTSFIESNMGIIAGVTFGIAFSQERVISDLSLALRCDGGVSMMHASESYNQKNSLFNAMNRFIGAVNNMDQTVMVPSLLRDVPLDDEAANNAAHNTAYFQQDADMYSSYVLLKSIRNDIEWGVLQGDERRKAGEASRAEAGDDDLEKQFHFHLNGLHAVLSKLTHKANTLTTRYKEEIGCRN</sequence>
<evidence type="ECO:0000313" key="1">
    <source>
        <dbReference type="EMBL" id="KAI3366202.1"/>
    </source>
</evidence>
<keyword evidence="2" id="KW-1185">Reference proteome</keyword>